<protein>
    <submittedName>
        <fullName evidence="1">Uncharacterized protein</fullName>
    </submittedName>
</protein>
<organism evidence="1 2">
    <name type="scientific">Symbiodinium pilosum</name>
    <name type="common">Dinoflagellate</name>
    <dbReference type="NCBI Taxonomy" id="2952"/>
    <lineage>
        <taxon>Eukaryota</taxon>
        <taxon>Sar</taxon>
        <taxon>Alveolata</taxon>
        <taxon>Dinophyceae</taxon>
        <taxon>Suessiales</taxon>
        <taxon>Symbiodiniaceae</taxon>
        <taxon>Symbiodinium</taxon>
    </lineage>
</organism>
<dbReference type="AlphaFoldDB" id="A0A812IXM6"/>
<dbReference type="EMBL" id="CAJNIZ010001126">
    <property type="protein sequence ID" value="CAE7183377.1"/>
    <property type="molecule type" value="Genomic_DNA"/>
</dbReference>
<proteinExistence type="predicted"/>
<evidence type="ECO:0000313" key="1">
    <source>
        <dbReference type="EMBL" id="CAE7183377.1"/>
    </source>
</evidence>
<name>A0A812IXM6_SYMPI</name>
<sequence length="103" mass="10917">MIRARGDGSDTRDQIPYDQLDGCQARDIERALVDGKASYWHLNAMTTAGLAHSIVGMVCKAIPITAIEPFGAGVSIDSGDICGGIKDVLATTKNAVEAYRPSH</sequence>
<dbReference type="Proteomes" id="UP000649617">
    <property type="component" value="Unassembled WGS sequence"/>
</dbReference>
<gene>
    <name evidence="1" type="ORF">SPIL2461_LOCUS1183</name>
</gene>
<keyword evidence="2" id="KW-1185">Reference proteome</keyword>
<evidence type="ECO:0000313" key="2">
    <source>
        <dbReference type="Proteomes" id="UP000649617"/>
    </source>
</evidence>
<comment type="caution">
    <text evidence="1">The sequence shown here is derived from an EMBL/GenBank/DDBJ whole genome shotgun (WGS) entry which is preliminary data.</text>
</comment>
<reference evidence="1" key="1">
    <citation type="submission" date="2021-02" db="EMBL/GenBank/DDBJ databases">
        <authorList>
            <person name="Dougan E. K."/>
            <person name="Rhodes N."/>
            <person name="Thang M."/>
            <person name="Chan C."/>
        </authorList>
    </citation>
    <scope>NUCLEOTIDE SEQUENCE</scope>
</reference>
<accession>A0A812IXM6</accession>
<dbReference type="OrthoDB" id="10541185at2759"/>